<keyword evidence="5 15" id="KW-0378">Hydrolase</keyword>
<evidence type="ECO:0000256" key="1">
    <source>
        <dbReference type="ARBA" id="ARBA00007504"/>
    </source>
</evidence>
<keyword evidence="3 15" id="KW-0547">Nucleotide-binding</keyword>
<evidence type="ECO:0000256" key="8">
    <source>
        <dbReference type="ARBA" id="ARBA00023125"/>
    </source>
</evidence>
<dbReference type="Pfam" id="PF00271">
    <property type="entry name" value="Helicase_C"/>
    <property type="match status" value="1"/>
</dbReference>
<dbReference type="InterPro" id="IPR047112">
    <property type="entry name" value="RecG/Mfd"/>
</dbReference>
<comment type="catalytic activity">
    <reaction evidence="12 15">
        <text>Couples ATP hydrolysis with the unwinding of duplex DNA by translocating in the 3'-5' direction.</text>
        <dbReference type="EC" id="5.6.2.4"/>
    </reaction>
</comment>
<keyword evidence="11" id="KW-0413">Isomerase</keyword>
<reference evidence="18 19" key="1">
    <citation type="journal article" date="2016" name="Nat. Commun.">
        <title>Thousands of microbial genomes shed light on interconnected biogeochemical processes in an aquifer system.</title>
        <authorList>
            <person name="Anantharaman K."/>
            <person name="Brown C.T."/>
            <person name="Hug L.A."/>
            <person name="Sharon I."/>
            <person name="Castelle C.J."/>
            <person name="Probst A.J."/>
            <person name="Thomas B.C."/>
            <person name="Singh A."/>
            <person name="Wilkins M.J."/>
            <person name="Karaoz U."/>
            <person name="Brodie E.L."/>
            <person name="Williams K.H."/>
            <person name="Hubbard S.S."/>
            <person name="Banfield J.F."/>
        </authorList>
    </citation>
    <scope>NUCLEOTIDE SEQUENCE [LARGE SCALE GENOMIC DNA]</scope>
</reference>
<organism evidence="18 19">
    <name type="scientific">Candidatus Uhrbacteria bacterium RIFCSPLOWO2_02_FULL_51_9</name>
    <dbReference type="NCBI Taxonomy" id="1802410"/>
    <lineage>
        <taxon>Bacteria</taxon>
        <taxon>Candidatus Uhriibacteriota</taxon>
    </lineage>
</organism>
<keyword evidence="6 15" id="KW-0347">Helicase</keyword>
<evidence type="ECO:0000256" key="11">
    <source>
        <dbReference type="ARBA" id="ARBA00023235"/>
    </source>
</evidence>
<name>A0A1F7VFG9_9BACT</name>
<evidence type="ECO:0000256" key="5">
    <source>
        <dbReference type="ARBA" id="ARBA00022801"/>
    </source>
</evidence>
<dbReference type="STRING" id="1802410.A3H75_00935"/>
<dbReference type="InterPro" id="IPR001650">
    <property type="entry name" value="Helicase_C-like"/>
</dbReference>
<keyword evidence="7 15" id="KW-0067">ATP-binding</keyword>
<proteinExistence type="inferred from homology"/>
<dbReference type="NCBIfam" id="NF008168">
    <property type="entry name" value="PRK10917.2-2"/>
    <property type="match status" value="1"/>
</dbReference>
<evidence type="ECO:0000256" key="15">
    <source>
        <dbReference type="RuleBase" id="RU363016"/>
    </source>
</evidence>
<dbReference type="SUPFAM" id="SSF50249">
    <property type="entry name" value="Nucleic acid-binding proteins"/>
    <property type="match status" value="1"/>
</dbReference>
<dbReference type="GO" id="GO:0003677">
    <property type="term" value="F:DNA binding"/>
    <property type="evidence" value="ECO:0007669"/>
    <property type="project" value="UniProtKB-KW"/>
</dbReference>
<accession>A0A1F7VFG9</accession>
<evidence type="ECO:0000256" key="12">
    <source>
        <dbReference type="ARBA" id="ARBA00034617"/>
    </source>
</evidence>
<sequence>MELSTPVQTLKTVGAALLRRLERLGITTVRDLLFYFPFRHEDWRAVSLIASLKDGQEATVRGKVELIAQRRTPRTRRVLTEALVHDDSGSVRVVWFNQPYLGKQLQQGDQLSLSGKVKEDVFGVQMVSPMWERASREATNTGRIIPVYPTTEGVTQKQLRFLMTQALPAVKHIAEWLPNEVRDRADVCGVREAITQFHFPDSPDALHHAELRLKFDELLLVQMLGMANRVAMSALRAPRVPFHADEVRAFVARLPYTLTPHQKKAAWEILQDMEREQPMNRLLEGDVGSGKTVVAAIAAYNAALSGFQTVIMAPTEVLAAQHFRTFGKLCDEIVTVGIMTRTQKNNPGAQILIGTHALLEEAVELHQLGLVIVDEQHRFGVEQRRVLKEKNSTGATPHFLSMSATPIPRSYALTVFGDLDLSIIPELPPGRKPIITRLVEPRNREKAYAFTRKQIESGRQAFVICPLIEPSAREEKKAVMEVYKRLSEEIYKDLRVAYLHGRMKGKEKDAVMQKFAAGETDILVSTSVVEVGVDVPNATIMWLEGAERFGLAQLHQFRGRVGRDEHQSYCLVFSETDSEKSLERLRLFEKERNGFVLAEKDLEMRGPGEVFGTAQSGMMHLKLARLTDRALIQKSRDIARWLFEKDATLARWPTIAAYFETWRHAVHLE</sequence>
<dbReference type="InterPro" id="IPR004609">
    <property type="entry name" value="ATP-dep_DNA_helicase_RecG"/>
</dbReference>
<evidence type="ECO:0000259" key="16">
    <source>
        <dbReference type="PROSITE" id="PS51192"/>
    </source>
</evidence>
<dbReference type="Proteomes" id="UP000176678">
    <property type="component" value="Unassembled WGS sequence"/>
</dbReference>
<dbReference type="Gene3D" id="3.40.50.300">
    <property type="entry name" value="P-loop containing nucleotide triphosphate hydrolases"/>
    <property type="match status" value="2"/>
</dbReference>
<dbReference type="AlphaFoldDB" id="A0A1F7VFG9"/>
<comment type="catalytic activity">
    <reaction evidence="14 15">
        <text>ATP + H2O = ADP + phosphate + H(+)</text>
        <dbReference type="Rhea" id="RHEA:13065"/>
        <dbReference type="ChEBI" id="CHEBI:15377"/>
        <dbReference type="ChEBI" id="CHEBI:15378"/>
        <dbReference type="ChEBI" id="CHEBI:30616"/>
        <dbReference type="ChEBI" id="CHEBI:43474"/>
        <dbReference type="ChEBI" id="CHEBI:456216"/>
        <dbReference type="EC" id="5.6.2.4"/>
    </reaction>
</comment>
<dbReference type="SUPFAM" id="SSF52540">
    <property type="entry name" value="P-loop containing nucleoside triphosphate hydrolases"/>
    <property type="match status" value="2"/>
</dbReference>
<dbReference type="Gene3D" id="2.40.50.140">
    <property type="entry name" value="Nucleic acid-binding proteins"/>
    <property type="match status" value="1"/>
</dbReference>
<evidence type="ECO:0000256" key="6">
    <source>
        <dbReference type="ARBA" id="ARBA00022806"/>
    </source>
</evidence>
<dbReference type="PANTHER" id="PTHR47964:SF1">
    <property type="entry name" value="ATP-DEPENDENT DNA HELICASE HOMOLOG RECG, CHLOROPLASTIC"/>
    <property type="match status" value="1"/>
</dbReference>
<dbReference type="GO" id="GO:0043138">
    <property type="term" value="F:3'-5' DNA helicase activity"/>
    <property type="evidence" value="ECO:0007669"/>
    <property type="project" value="UniProtKB-EC"/>
</dbReference>
<dbReference type="SMART" id="SM00490">
    <property type="entry name" value="HELICc"/>
    <property type="match status" value="1"/>
</dbReference>
<dbReference type="GO" id="GO:0016887">
    <property type="term" value="F:ATP hydrolysis activity"/>
    <property type="evidence" value="ECO:0007669"/>
    <property type="project" value="RHEA"/>
</dbReference>
<evidence type="ECO:0000256" key="13">
    <source>
        <dbReference type="ARBA" id="ARBA00034808"/>
    </source>
</evidence>
<evidence type="ECO:0000256" key="4">
    <source>
        <dbReference type="ARBA" id="ARBA00022763"/>
    </source>
</evidence>
<evidence type="ECO:0000256" key="3">
    <source>
        <dbReference type="ARBA" id="ARBA00022741"/>
    </source>
</evidence>
<evidence type="ECO:0000313" key="18">
    <source>
        <dbReference type="EMBL" id="OGL89259.1"/>
    </source>
</evidence>
<evidence type="ECO:0000259" key="17">
    <source>
        <dbReference type="PROSITE" id="PS51194"/>
    </source>
</evidence>
<gene>
    <name evidence="18" type="ORF">A3H75_00935</name>
</gene>
<dbReference type="SMART" id="SM00487">
    <property type="entry name" value="DEXDc"/>
    <property type="match status" value="1"/>
</dbReference>
<dbReference type="Pfam" id="PF17191">
    <property type="entry name" value="RecG_wedge"/>
    <property type="match status" value="1"/>
</dbReference>
<keyword evidence="9 15" id="KW-0233">DNA recombination</keyword>
<dbReference type="PROSITE" id="PS51194">
    <property type="entry name" value="HELICASE_CTER"/>
    <property type="match status" value="1"/>
</dbReference>
<feature type="domain" description="Helicase ATP-binding" evidence="16">
    <location>
        <begin position="272"/>
        <end position="424"/>
    </location>
</feature>
<dbReference type="GO" id="GO:0006281">
    <property type="term" value="P:DNA repair"/>
    <property type="evidence" value="ECO:0007669"/>
    <property type="project" value="UniProtKB-UniRule"/>
</dbReference>
<dbReference type="CDD" id="cd04488">
    <property type="entry name" value="RecG_wedge_OBF"/>
    <property type="match status" value="1"/>
</dbReference>
<dbReference type="GO" id="GO:0005524">
    <property type="term" value="F:ATP binding"/>
    <property type="evidence" value="ECO:0007669"/>
    <property type="project" value="UniProtKB-KW"/>
</dbReference>
<evidence type="ECO:0000256" key="7">
    <source>
        <dbReference type="ARBA" id="ARBA00022840"/>
    </source>
</evidence>
<dbReference type="InterPro" id="IPR011545">
    <property type="entry name" value="DEAD/DEAH_box_helicase_dom"/>
</dbReference>
<dbReference type="EMBL" id="MGES01000010">
    <property type="protein sequence ID" value="OGL89259.1"/>
    <property type="molecule type" value="Genomic_DNA"/>
</dbReference>
<evidence type="ECO:0000256" key="9">
    <source>
        <dbReference type="ARBA" id="ARBA00023172"/>
    </source>
</evidence>
<dbReference type="GO" id="GO:0006310">
    <property type="term" value="P:DNA recombination"/>
    <property type="evidence" value="ECO:0007669"/>
    <property type="project" value="UniProtKB-UniRule"/>
</dbReference>
<dbReference type="EC" id="5.6.2.4" evidence="13 15"/>
<dbReference type="Pfam" id="PF00270">
    <property type="entry name" value="DEAD"/>
    <property type="match status" value="1"/>
</dbReference>
<comment type="similarity">
    <text evidence="1 15">Belongs to the helicase family. RecG subfamily.</text>
</comment>
<dbReference type="InterPro" id="IPR014001">
    <property type="entry name" value="Helicase_ATP-bd"/>
</dbReference>
<dbReference type="PROSITE" id="PS51192">
    <property type="entry name" value="HELICASE_ATP_BIND_1"/>
    <property type="match status" value="1"/>
</dbReference>
<comment type="caution">
    <text evidence="18">The sequence shown here is derived from an EMBL/GenBank/DDBJ whole genome shotgun (WGS) entry which is preliminary data.</text>
</comment>
<keyword evidence="10 15" id="KW-0234">DNA repair</keyword>
<keyword evidence="8" id="KW-0238">DNA-binding</keyword>
<dbReference type="InterPro" id="IPR027417">
    <property type="entry name" value="P-loop_NTPase"/>
</dbReference>
<feature type="domain" description="Helicase C-terminal" evidence="17">
    <location>
        <begin position="443"/>
        <end position="603"/>
    </location>
</feature>
<evidence type="ECO:0000256" key="2">
    <source>
        <dbReference type="ARBA" id="ARBA00017846"/>
    </source>
</evidence>
<dbReference type="InterPro" id="IPR033454">
    <property type="entry name" value="RecG_wedge"/>
</dbReference>
<dbReference type="Pfam" id="PF19833">
    <property type="entry name" value="RecG_dom3_C"/>
    <property type="match status" value="1"/>
</dbReference>
<dbReference type="NCBIfam" id="NF008165">
    <property type="entry name" value="PRK10917.1-3"/>
    <property type="match status" value="1"/>
</dbReference>
<evidence type="ECO:0000256" key="14">
    <source>
        <dbReference type="ARBA" id="ARBA00048988"/>
    </source>
</evidence>
<dbReference type="InterPro" id="IPR012340">
    <property type="entry name" value="NA-bd_OB-fold"/>
</dbReference>
<dbReference type="PANTHER" id="PTHR47964">
    <property type="entry name" value="ATP-DEPENDENT DNA HELICASE HOMOLOG RECG, CHLOROPLASTIC"/>
    <property type="match status" value="1"/>
</dbReference>
<dbReference type="NCBIfam" id="TIGR00643">
    <property type="entry name" value="recG"/>
    <property type="match status" value="1"/>
</dbReference>
<dbReference type="InterPro" id="IPR045562">
    <property type="entry name" value="RecG_dom3_C"/>
</dbReference>
<comment type="function">
    <text evidence="15">Plays a critical role in recombination and DNA repair. Helps process Holliday junction intermediates to mature products by catalyzing branch migration. Has replication fork regression activity, unwinds stalled or blocked replication forks to make a HJ that can be resolved. Has a DNA unwinding activity characteristic of a DNA helicase with 3'-5' polarity.</text>
</comment>
<evidence type="ECO:0000256" key="10">
    <source>
        <dbReference type="ARBA" id="ARBA00023204"/>
    </source>
</evidence>
<evidence type="ECO:0000313" key="19">
    <source>
        <dbReference type="Proteomes" id="UP000176678"/>
    </source>
</evidence>
<keyword evidence="4 15" id="KW-0227">DNA damage</keyword>
<protein>
    <recommendedName>
        <fullName evidence="2 15">ATP-dependent DNA helicase RecG</fullName>
        <ecNumber evidence="13 15">5.6.2.4</ecNumber>
    </recommendedName>
</protein>